<dbReference type="OrthoDB" id="9801987at2"/>
<proteinExistence type="inferred from homology"/>
<organism evidence="7 8">
    <name type="scientific">Flavobacterium cellulosilyticum</name>
    <dbReference type="NCBI Taxonomy" id="2541731"/>
    <lineage>
        <taxon>Bacteria</taxon>
        <taxon>Pseudomonadati</taxon>
        <taxon>Bacteroidota</taxon>
        <taxon>Flavobacteriia</taxon>
        <taxon>Flavobacteriales</taxon>
        <taxon>Flavobacteriaceae</taxon>
        <taxon>Flavobacterium</taxon>
    </lineage>
</organism>
<dbReference type="EMBL" id="SMFK01000001">
    <property type="protein sequence ID" value="TDD99173.1"/>
    <property type="molecule type" value="Genomic_DNA"/>
</dbReference>
<dbReference type="SMART" id="SM00382">
    <property type="entry name" value="AAA"/>
    <property type="match status" value="1"/>
</dbReference>
<dbReference type="InterPro" id="IPR050763">
    <property type="entry name" value="ABC_transporter_ATP-binding"/>
</dbReference>
<dbReference type="SUPFAM" id="SSF52540">
    <property type="entry name" value="P-loop containing nucleoside triphosphate hydrolases"/>
    <property type="match status" value="1"/>
</dbReference>
<accession>A0A4R5CLA7</accession>
<dbReference type="NCBIfam" id="TIGR03522">
    <property type="entry name" value="GldA_ABC_ATP"/>
    <property type="match status" value="1"/>
</dbReference>
<dbReference type="InterPro" id="IPR027417">
    <property type="entry name" value="P-loop_NTPase"/>
</dbReference>
<dbReference type="CDD" id="cd03230">
    <property type="entry name" value="ABC_DR_subfamily_A"/>
    <property type="match status" value="1"/>
</dbReference>
<dbReference type="GO" id="GO:0005524">
    <property type="term" value="F:ATP binding"/>
    <property type="evidence" value="ECO:0007669"/>
    <property type="project" value="UniProtKB-KW"/>
</dbReference>
<keyword evidence="3" id="KW-0536">Nodulation</keyword>
<keyword evidence="8" id="KW-1185">Reference proteome</keyword>
<keyword evidence="2" id="KW-0813">Transport</keyword>
<evidence type="ECO:0000256" key="4">
    <source>
        <dbReference type="ARBA" id="ARBA00022741"/>
    </source>
</evidence>
<dbReference type="Gene3D" id="3.40.50.300">
    <property type="entry name" value="P-loop containing nucleotide triphosphate hydrolases"/>
    <property type="match status" value="1"/>
</dbReference>
<protein>
    <submittedName>
        <fullName evidence="7">Gliding motility-associated ABC transporter ATP-binding subunit GldA</fullName>
    </submittedName>
</protein>
<evidence type="ECO:0000256" key="3">
    <source>
        <dbReference type="ARBA" id="ARBA00022458"/>
    </source>
</evidence>
<evidence type="ECO:0000256" key="2">
    <source>
        <dbReference type="ARBA" id="ARBA00022448"/>
    </source>
</evidence>
<dbReference type="GO" id="GO:0016887">
    <property type="term" value="F:ATP hydrolysis activity"/>
    <property type="evidence" value="ECO:0007669"/>
    <property type="project" value="InterPro"/>
</dbReference>
<sequence>MSIEVKNISKSYGTQKALDNISFAVNKGEIVGFLGPNGAGKSTLMKILTTYIAADEGDASVNGFDVNSQTKSVQQSIGYLPEHNPLYLDLYVREYLAFNADVYKVTKSRIEEVIQLTGLTSESHKKIGELSKGFRQRVGLANALLHNPDVLILDEPTTGLDPNQLVEIRNVIKNVGKDKTVFLSTHIMQEVEAICNRVIIIDKGKIVADKKLDTLISEDKEQIIEVEFDKKIEEEFISKIENLVSYKNTHDMIWELTFKADKDMRPVVFDFANANGLKTLQLNQKNKNLEAVFREITK</sequence>
<feature type="domain" description="ABC transporter" evidence="6">
    <location>
        <begin position="3"/>
        <end position="228"/>
    </location>
</feature>
<gene>
    <name evidence="7" type="primary">gldA</name>
    <name evidence="7" type="ORF">E0F76_00145</name>
</gene>
<dbReference type="InterPro" id="IPR003593">
    <property type="entry name" value="AAA+_ATPase"/>
</dbReference>
<evidence type="ECO:0000256" key="5">
    <source>
        <dbReference type="ARBA" id="ARBA00022840"/>
    </source>
</evidence>
<name>A0A4R5CLA7_9FLAO</name>
<evidence type="ECO:0000256" key="1">
    <source>
        <dbReference type="ARBA" id="ARBA00005417"/>
    </source>
</evidence>
<comment type="similarity">
    <text evidence="1">Belongs to the ABC transporter superfamily.</text>
</comment>
<dbReference type="RefSeq" id="WP_132000312.1">
    <property type="nucleotide sequence ID" value="NZ_SMFK01000001.1"/>
</dbReference>
<evidence type="ECO:0000313" key="8">
    <source>
        <dbReference type="Proteomes" id="UP000295479"/>
    </source>
</evidence>
<dbReference type="PROSITE" id="PS50893">
    <property type="entry name" value="ABC_TRANSPORTER_2"/>
    <property type="match status" value="1"/>
</dbReference>
<evidence type="ECO:0000259" key="6">
    <source>
        <dbReference type="PROSITE" id="PS50893"/>
    </source>
</evidence>
<comment type="caution">
    <text evidence="7">The sequence shown here is derived from an EMBL/GenBank/DDBJ whole genome shotgun (WGS) entry which is preliminary data.</text>
</comment>
<dbReference type="Proteomes" id="UP000295479">
    <property type="component" value="Unassembled WGS sequence"/>
</dbReference>
<dbReference type="PANTHER" id="PTHR42711">
    <property type="entry name" value="ABC TRANSPORTER ATP-BINDING PROTEIN"/>
    <property type="match status" value="1"/>
</dbReference>
<reference evidence="7 8" key="1">
    <citation type="submission" date="2019-03" db="EMBL/GenBank/DDBJ databases">
        <title>Flavobacterium AR-3-4 sp. nov. isolated from arctic soil.</title>
        <authorList>
            <person name="Chaudhary D.K."/>
        </authorList>
    </citation>
    <scope>NUCLEOTIDE SEQUENCE [LARGE SCALE GENOMIC DNA]</scope>
    <source>
        <strain evidence="7 8">AR-3-4</strain>
    </source>
</reference>
<dbReference type="InterPro" id="IPR019864">
    <property type="entry name" value="Motility-assoc_ABC_GldA"/>
</dbReference>
<dbReference type="InterPro" id="IPR003439">
    <property type="entry name" value="ABC_transporter-like_ATP-bd"/>
</dbReference>
<dbReference type="Pfam" id="PF00005">
    <property type="entry name" value="ABC_tran"/>
    <property type="match status" value="1"/>
</dbReference>
<dbReference type="PANTHER" id="PTHR42711:SF5">
    <property type="entry name" value="ABC TRANSPORTER ATP-BINDING PROTEIN NATA"/>
    <property type="match status" value="1"/>
</dbReference>
<keyword evidence="4" id="KW-0547">Nucleotide-binding</keyword>
<dbReference type="AlphaFoldDB" id="A0A4R5CLA7"/>
<evidence type="ECO:0000313" key="7">
    <source>
        <dbReference type="EMBL" id="TDD99173.1"/>
    </source>
</evidence>
<keyword evidence="5 7" id="KW-0067">ATP-binding</keyword>